<feature type="region of interest" description="Disordered" evidence="4">
    <location>
        <begin position="337"/>
        <end position="359"/>
    </location>
</feature>
<dbReference type="AlphaFoldDB" id="A0A915M6D0"/>
<dbReference type="Proteomes" id="UP000887561">
    <property type="component" value="Unplaced"/>
</dbReference>
<evidence type="ECO:0000256" key="3">
    <source>
        <dbReference type="ARBA" id="ARBA00023136"/>
    </source>
</evidence>
<reference evidence="7" key="1">
    <citation type="submission" date="2022-11" db="UniProtKB">
        <authorList>
            <consortium name="WormBaseParasite"/>
        </authorList>
    </citation>
    <scope>IDENTIFICATION</scope>
</reference>
<comment type="subcellular location">
    <subcellularLocation>
        <location evidence="1">Membrane</location>
    </subcellularLocation>
</comment>
<evidence type="ECO:0000313" key="6">
    <source>
        <dbReference type="Proteomes" id="UP000887561"/>
    </source>
</evidence>
<feature type="compositionally biased region" description="Polar residues" evidence="4">
    <location>
        <begin position="348"/>
        <end position="359"/>
    </location>
</feature>
<evidence type="ECO:0000256" key="2">
    <source>
        <dbReference type="ARBA" id="ARBA00008164"/>
    </source>
</evidence>
<evidence type="ECO:0000259" key="5">
    <source>
        <dbReference type="SMART" id="SM00244"/>
    </source>
</evidence>
<dbReference type="InterPro" id="IPR001972">
    <property type="entry name" value="Stomatin_HflK_fam"/>
</dbReference>
<dbReference type="PANTHER" id="PTHR10264">
    <property type="entry name" value="BAND 7 PROTEIN-RELATED"/>
    <property type="match status" value="1"/>
</dbReference>
<dbReference type="GO" id="GO:0020037">
    <property type="term" value="F:heme binding"/>
    <property type="evidence" value="ECO:0007669"/>
    <property type="project" value="InterPro"/>
</dbReference>
<evidence type="ECO:0000256" key="1">
    <source>
        <dbReference type="ARBA" id="ARBA00004370"/>
    </source>
</evidence>
<organism evidence="6 7">
    <name type="scientific">Meloidogyne javanica</name>
    <name type="common">Root-knot nematode worm</name>
    <dbReference type="NCBI Taxonomy" id="6303"/>
    <lineage>
        <taxon>Eukaryota</taxon>
        <taxon>Metazoa</taxon>
        <taxon>Ecdysozoa</taxon>
        <taxon>Nematoda</taxon>
        <taxon>Chromadorea</taxon>
        <taxon>Rhabditida</taxon>
        <taxon>Tylenchina</taxon>
        <taxon>Tylenchomorpha</taxon>
        <taxon>Tylenchoidea</taxon>
        <taxon>Meloidogynidae</taxon>
        <taxon>Meloidogyninae</taxon>
        <taxon>Meloidogyne</taxon>
        <taxon>Meloidogyne incognita group</taxon>
    </lineage>
</organism>
<protein>
    <submittedName>
        <fullName evidence="7">Band 7 domain-containing protein</fullName>
    </submittedName>
</protein>
<dbReference type="Gene3D" id="3.30.479.30">
    <property type="entry name" value="Band 7 domain"/>
    <property type="match status" value="1"/>
</dbReference>
<dbReference type="InterPro" id="IPR036013">
    <property type="entry name" value="Band_7/SPFH_dom_sf"/>
</dbReference>
<dbReference type="Pfam" id="PF01145">
    <property type="entry name" value="Band_7"/>
    <property type="match status" value="1"/>
</dbReference>
<dbReference type="PRINTS" id="PR00721">
    <property type="entry name" value="STOMATIN"/>
</dbReference>
<feature type="domain" description="Band 7" evidence="5">
    <location>
        <begin position="394"/>
        <end position="556"/>
    </location>
</feature>
<dbReference type="SMART" id="SM00244">
    <property type="entry name" value="PHB"/>
    <property type="match status" value="1"/>
</dbReference>
<feature type="region of interest" description="Disordered" evidence="4">
    <location>
        <begin position="31"/>
        <end position="57"/>
    </location>
</feature>
<proteinExistence type="inferred from homology"/>
<accession>A0A915M6D0</accession>
<feature type="compositionally biased region" description="Polar residues" evidence="4">
    <location>
        <begin position="48"/>
        <end position="57"/>
    </location>
</feature>
<feature type="compositionally biased region" description="Low complexity" evidence="4">
    <location>
        <begin position="31"/>
        <end position="47"/>
    </location>
</feature>
<dbReference type="GO" id="GO:0019825">
    <property type="term" value="F:oxygen binding"/>
    <property type="evidence" value="ECO:0007669"/>
    <property type="project" value="InterPro"/>
</dbReference>
<dbReference type="GO" id="GO:0005886">
    <property type="term" value="C:plasma membrane"/>
    <property type="evidence" value="ECO:0007669"/>
    <property type="project" value="InterPro"/>
</dbReference>
<dbReference type="InterPro" id="IPR001107">
    <property type="entry name" value="Band_7"/>
</dbReference>
<sequence length="608" mass="69263">MEEFPVIDRPSSFLKFSASFFKFPVFFRRSRGSSTRSSPISRLISPRETPSTSSISPMVESVTSLPTVLNGSLLTASDSTRHKPLLRPEEIKLVAQTLKKALQTVDFGNEIVIRLLNDKRSLYKSLLARCAPQAHEIEVFDVQSLARFCPRAVQVGNGVTRFFERIVIALEDEYQNIIELEEKLAEMCRANGQMHYKMKVWFQAENWLCVKHSVVDTVLMANSNLKRGKQIFARSAGDLYGLSKQKNWLNCVETLEHCRNEKHSIGVVWMKLMQAVIAWMKQGFLELSFWLKNENSQNSQHSLLHERAKERTFVMKSETNLADVPIQDEMTILHSLLSNPSRKKNKDPSSQTEATSSASHWVEVEDTRLGTTYKPSHVYRHQSMRFKGNDRNDFFANVVKEYERAVIFRLGRLLPGGARGPGIFIVIPCIDTYRKVDLRVLSFDVPPQEILSRDAVTVAVDVVVYFRISNATISVTNVEDSSRSTKLLAQTTLRNILGTKTLAEMLSDREQISLQMQSTLDEITSPWGVKVERVEMKDIIAAEGEQKASKALSEAALIVSQSPVALQLRFLQTLSTISAEKNRTIIFPLPMEIVRHFIKRNRYYRQNK</sequence>
<dbReference type="WBParaSite" id="scaffold2797_cov217.g5445">
    <property type="protein sequence ID" value="scaffold2797_cov217.g5445"/>
    <property type="gene ID" value="scaffold2797_cov217.g5445"/>
</dbReference>
<dbReference type="Gene3D" id="1.10.490.10">
    <property type="entry name" value="Globins"/>
    <property type="match status" value="1"/>
</dbReference>
<keyword evidence="3" id="KW-0472">Membrane</keyword>
<dbReference type="FunFam" id="3.30.479.30:FF:000002">
    <property type="entry name" value="band 7 protein AGAP004871"/>
    <property type="match status" value="1"/>
</dbReference>
<dbReference type="InterPro" id="IPR043202">
    <property type="entry name" value="Band-7_stomatin-like"/>
</dbReference>
<keyword evidence="6" id="KW-1185">Reference proteome</keyword>
<name>A0A915M6D0_MELJA</name>
<evidence type="ECO:0000256" key="4">
    <source>
        <dbReference type="SAM" id="MobiDB-lite"/>
    </source>
</evidence>
<dbReference type="InterPro" id="IPR012292">
    <property type="entry name" value="Globin/Proto"/>
</dbReference>
<dbReference type="SUPFAM" id="SSF117892">
    <property type="entry name" value="Band 7/SPFH domain"/>
    <property type="match status" value="1"/>
</dbReference>
<comment type="similarity">
    <text evidence="2">Belongs to the band 7/mec-2 family.</text>
</comment>
<dbReference type="PANTHER" id="PTHR10264:SF19">
    <property type="entry name" value="AT06885P-RELATED"/>
    <property type="match status" value="1"/>
</dbReference>
<evidence type="ECO:0000313" key="7">
    <source>
        <dbReference type="WBParaSite" id="scaffold2797_cov217.g5445"/>
    </source>
</evidence>